<evidence type="ECO:0000313" key="3">
    <source>
        <dbReference type="Proteomes" id="UP000467841"/>
    </source>
</evidence>
<dbReference type="EMBL" id="CACVBM020001784">
    <property type="protein sequence ID" value="CAA7059608.1"/>
    <property type="molecule type" value="Genomic_DNA"/>
</dbReference>
<gene>
    <name evidence="2" type="ORF">MERR_LOCUS46844</name>
</gene>
<comment type="caution">
    <text evidence="2">The sequence shown here is derived from an EMBL/GenBank/DDBJ whole genome shotgun (WGS) entry which is preliminary data.</text>
</comment>
<evidence type="ECO:0000256" key="1">
    <source>
        <dbReference type="SAM" id="Phobius"/>
    </source>
</evidence>
<keyword evidence="3" id="KW-1185">Reference proteome</keyword>
<proteinExistence type="predicted"/>
<dbReference type="AlphaFoldDB" id="A0A6D2KZ20"/>
<keyword evidence="1" id="KW-0812">Transmembrane</keyword>
<keyword evidence="1" id="KW-1133">Transmembrane helix</keyword>
<protein>
    <recommendedName>
        <fullName evidence="4">Transmembrane protein</fullName>
    </recommendedName>
</protein>
<accession>A0A6D2KZ20</accession>
<feature type="transmembrane region" description="Helical" evidence="1">
    <location>
        <begin position="82"/>
        <end position="99"/>
    </location>
</feature>
<keyword evidence="1" id="KW-0472">Membrane</keyword>
<organism evidence="2 3">
    <name type="scientific">Microthlaspi erraticum</name>
    <dbReference type="NCBI Taxonomy" id="1685480"/>
    <lineage>
        <taxon>Eukaryota</taxon>
        <taxon>Viridiplantae</taxon>
        <taxon>Streptophyta</taxon>
        <taxon>Embryophyta</taxon>
        <taxon>Tracheophyta</taxon>
        <taxon>Spermatophyta</taxon>
        <taxon>Magnoliopsida</taxon>
        <taxon>eudicotyledons</taxon>
        <taxon>Gunneridae</taxon>
        <taxon>Pentapetalae</taxon>
        <taxon>rosids</taxon>
        <taxon>malvids</taxon>
        <taxon>Brassicales</taxon>
        <taxon>Brassicaceae</taxon>
        <taxon>Coluteocarpeae</taxon>
        <taxon>Microthlaspi</taxon>
    </lineage>
</organism>
<dbReference type="Proteomes" id="UP000467841">
    <property type="component" value="Unassembled WGS sequence"/>
</dbReference>
<evidence type="ECO:0008006" key="4">
    <source>
        <dbReference type="Google" id="ProtNLM"/>
    </source>
</evidence>
<evidence type="ECO:0000313" key="2">
    <source>
        <dbReference type="EMBL" id="CAA7059608.1"/>
    </source>
</evidence>
<sequence>MSYFPPRSSSFCFFSRLVLPHPFLPVSFCLVGYNFGLVILSSFSSFLMVVVVGRWLLLVWDLVVTTGGSMLMLSLWCGSVSSSHFCFWLIAGFRVAQLLDRRRLCSALGVNRCRIEAAVQLSAFIVICRDVSCSLQEWRSEVRGGGGFSGSSKRLPCCRIRVLR</sequence>
<name>A0A6D2KZ20_9BRAS</name>
<reference evidence="2" key="1">
    <citation type="submission" date="2020-01" db="EMBL/GenBank/DDBJ databases">
        <authorList>
            <person name="Mishra B."/>
        </authorList>
    </citation>
    <scope>NUCLEOTIDE SEQUENCE [LARGE SCALE GENOMIC DNA]</scope>
</reference>